<gene>
    <name evidence="15" type="primary">LOC108566840</name>
</gene>
<accession>A0ABM1N6F7</accession>
<dbReference type="Pfam" id="PF00067">
    <property type="entry name" value="p450"/>
    <property type="match status" value="1"/>
</dbReference>
<evidence type="ECO:0000256" key="6">
    <source>
        <dbReference type="ARBA" id="ARBA00022723"/>
    </source>
</evidence>
<dbReference type="PROSITE" id="PS00086">
    <property type="entry name" value="CYTOCHROME_P450"/>
    <property type="match status" value="1"/>
</dbReference>
<keyword evidence="10 13" id="KW-0408">Iron</keyword>
<dbReference type="GeneID" id="108566840"/>
<name>A0ABM1N6F7_NICVS</name>
<evidence type="ECO:0000256" key="8">
    <source>
        <dbReference type="ARBA" id="ARBA00022848"/>
    </source>
</evidence>
<keyword evidence="11 13" id="KW-0503">Monooxygenase</keyword>
<protein>
    <submittedName>
        <fullName evidence="15">Cytochrome P450 9e2-like</fullName>
    </submittedName>
</protein>
<dbReference type="RefSeq" id="XP_017782407.1">
    <property type="nucleotide sequence ID" value="XM_017926918.1"/>
</dbReference>
<reference evidence="15" key="1">
    <citation type="submission" date="2025-08" db="UniProtKB">
        <authorList>
            <consortium name="RefSeq"/>
        </authorList>
    </citation>
    <scope>IDENTIFICATION</scope>
    <source>
        <tissue evidence="15">Whole Larva</tissue>
    </source>
</reference>
<keyword evidence="6 13" id="KW-0479">Metal-binding</keyword>
<dbReference type="PANTHER" id="PTHR24292:SF54">
    <property type="entry name" value="CYP9F3-RELATED"/>
    <property type="match status" value="1"/>
</dbReference>
<keyword evidence="12" id="KW-0472">Membrane</keyword>
<evidence type="ECO:0000256" key="5">
    <source>
        <dbReference type="ARBA" id="ARBA00022617"/>
    </source>
</evidence>
<organism evidence="14 15">
    <name type="scientific">Nicrophorus vespilloides</name>
    <name type="common">Boreal carrion beetle</name>
    <dbReference type="NCBI Taxonomy" id="110193"/>
    <lineage>
        <taxon>Eukaryota</taxon>
        <taxon>Metazoa</taxon>
        <taxon>Ecdysozoa</taxon>
        <taxon>Arthropoda</taxon>
        <taxon>Hexapoda</taxon>
        <taxon>Insecta</taxon>
        <taxon>Pterygota</taxon>
        <taxon>Neoptera</taxon>
        <taxon>Endopterygota</taxon>
        <taxon>Coleoptera</taxon>
        <taxon>Polyphaga</taxon>
        <taxon>Staphyliniformia</taxon>
        <taxon>Silphidae</taxon>
        <taxon>Nicrophorinae</taxon>
        <taxon>Nicrophorus</taxon>
    </lineage>
</organism>
<dbReference type="CDD" id="cd11056">
    <property type="entry name" value="CYP6-like"/>
    <property type="match status" value="1"/>
</dbReference>
<evidence type="ECO:0000256" key="1">
    <source>
        <dbReference type="ARBA" id="ARBA00001971"/>
    </source>
</evidence>
<sequence>MRKNVTQGFPKPIVGDSLRTMFGMESFMDMVIRLYNRFPDESYTGVYMLSSPTLLLRDPDLIKQILIKDFDHFVNHKPFYPHDHDPLWNENLFALRDDKWREMRTVLSPAFTGHKMRLMFELVDDCASQFVEFFGRKIGKDGEVLVVELKDSFSRYANDVIATCAFGIKVDSLQETNNEFYQMGKKATDFNSFWKTVKVMACSNAPALGRLFRFKVFSKEVSEFFTNLIVRTIDIRLQHNIVRPDMLNLLIEARRNKKAAAAENGDEERMLSDLDITAQGMLFFFAGFETVSTLMCFMAYELALNPIIQDKLKKEVDVTAEECNGNLTYERLSAMKYMHMVVSETLRKWPSGIVTDRVCVKPYTIPSTRSNESAVHLKVGDHVWLPIAGLNYDEKYFPDPKVFSPERFSEENRHDIDPSTYCPFGLGPRNCIGSRFALMEVKTLFFHILHKFEFTVVNKTVIPIEISKTQFNLNASSGYWLGLKPRT</sequence>
<keyword evidence="9 13" id="KW-0560">Oxidoreductase</keyword>
<dbReference type="PANTHER" id="PTHR24292">
    <property type="entry name" value="CYTOCHROME P450"/>
    <property type="match status" value="1"/>
</dbReference>
<evidence type="ECO:0000256" key="13">
    <source>
        <dbReference type="RuleBase" id="RU000461"/>
    </source>
</evidence>
<dbReference type="Proteomes" id="UP000695000">
    <property type="component" value="Unplaced"/>
</dbReference>
<keyword evidence="5 13" id="KW-0349">Heme</keyword>
<evidence type="ECO:0000256" key="7">
    <source>
        <dbReference type="ARBA" id="ARBA00022824"/>
    </source>
</evidence>
<proteinExistence type="inferred from homology"/>
<comment type="similarity">
    <text evidence="4 13">Belongs to the cytochrome P450 family.</text>
</comment>
<evidence type="ECO:0000313" key="14">
    <source>
        <dbReference type="Proteomes" id="UP000695000"/>
    </source>
</evidence>
<dbReference type="InterPro" id="IPR050476">
    <property type="entry name" value="Insect_CytP450_Detox"/>
</dbReference>
<comment type="subcellular location">
    <subcellularLocation>
        <location evidence="3">Endoplasmic reticulum membrane</location>
        <topology evidence="3">Peripheral membrane protein</topology>
    </subcellularLocation>
    <subcellularLocation>
        <location evidence="2">Microsome membrane</location>
        <topology evidence="2">Peripheral membrane protein</topology>
    </subcellularLocation>
</comment>
<dbReference type="PRINTS" id="PR00385">
    <property type="entry name" value="P450"/>
</dbReference>
<evidence type="ECO:0000256" key="12">
    <source>
        <dbReference type="ARBA" id="ARBA00023136"/>
    </source>
</evidence>
<evidence type="ECO:0000256" key="2">
    <source>
        <dbReference type="ARBA" id="ARBA00004174"/>
    </source>
</evidence>
<dbReference type="InterPro" id="IPR017972">
    <property type="entry name" value="Cyt_P450_CS"/>
</dbReference>
<evidence type="ECO:0000256" key="11">
    <source>
        <dbReference type="ARBA" id="ARBA00023033"/>
    </source>
</evidence>
<dbReference type="InterPro" id="IPR001128">
    <property type="entry name" value="Cyt_P450"/>
</dbReference>
<dbReference type="Gene3D" id="1.10.630.10">
    <property type="entry name" value="Cytochrome P450"/>
    <property type="match status" value="1"/>
</dbReference>
<evidence type="ECO:0000256" key="9">
    <source>
        <dbReference type="ARBA" id="ARBA00023002"/>
    </source>
</evidence>
<dbReference type="InterPro" id="IPR002401">
    <property type="entry name" value="Cyt_P450_E_grp-I"/>
</dbReference>
<evidence type="ECO:0000313" key="15">
    <source>
        <dbReference type="RefSeq" id="XP_017782407.1"/>
    </source>
</evidence>
<dbReference type="InterPro" id="IPR036396">
    <property type="entry name" value="Cyt_P450_sf"/>
</dbReference>
<dbReference type="SUPFAM" id="SSF48264">
    <property type="entry name" value="Cytochrome P450"/>
    <property type="match status" value="1"/>
</dbReference>
<evidence type="ECO:0000256" key="3">
    <source>
        <dbReference type="ARBA" id="ARBA00004406"/>
    </source>
</evidence>
<evidence type="ECO:0000256" key="4">
    <source>
        <dbReference type="ARBA" id="ARBA00010617"/>
    </source>
</evidence>
<comment type="cofactor">
    <cofactor evidence="1">
        <name>heme</name>
        <dbReference type="ChEBI" id="CHEBI:30413"/>
    </cofactor>
</comment>
<keyword evidence="8" id="KW-0492">Microsome</keyword>
<evidence type="ECO:0000256" key="10">
    <source>
        <dbReference type="ARBA" id="ARBA00023004"/>
    </source>
</evidence>
<dbReference type="PRINTS" id="PR00463">
    <property type="entry name" value="EP450I"/>
</dbReference>
<keyword evidence="14" id="KW-1185">Reference proteome</keyword>
<keyword evidence="7" id="KW-0256">Endoplasmic reticulum</keyword>